<sequence length="154" mass="15857">MPLAEINGVGMSLPGPAPGPGPGASPDVSASVTVTLHDATPAARAEFADAVQAYANFLAQESQRQEIDARPDGATHLEITAGSVVRAKQVGERYGTRTKVGTLDRVLLGASPILGASTGVLGSYLTSPLVVACFALSMAAFVFTIVLLLKRRLL</sequence>
<feature type="region of interest" description="Disordered" evidence="1">
    <location>
        <begin position="1"/>
        <end position="28"/>
    </location>
</feature>
<feature type="transmembrane region" description="Helical" evidence="2">
    <location>
        <begin position="129"/>
        <end position="149"/>
    </location>
</feature>
<evidence type="ECO:0000313" key="3">
    <source>
        <dbReference type="EMBL" id="GAA1871024.1"/>
    </source>
</evidence>
<keyword evidence="4" id="KW-1185">Reference proteome</keyword>
<gene>
    <name evidence="3" type="ORF">GCM10009836_59660</name>
</gene>
<keyword evidence="2" id="KW-0812">Transmembrane</keyword>
<dbReference type="EMBL" id="BAAAQK010000025">
    <property type="protein sequence ID" value="GAA1871024.1"/>
    <property type="molecule type" value="Genomic_DNA"/>
</dbReference>
<keyword evidence="2" id="KW-0472">Membrane</keyword>
<evidence type="ECO:0000313" key="4">
    <source>
        <dbReference type="Proteomes" id="UP001500449"/>
    </source>
</evidence>
<comment type="caution">
    <text evidence="3">The sequence shown here is derived from an EMBL/GenBank/DDBJ whole genome shotgun (WGS) entry which is preliminary data.</text>
</comment>
<keyword evidence="2" id="KW-1133">Transmembrane helix</keyword>
<dbReference type="Proteomes" id="UP001500449">
    <property type="component" value="Unassembled WGS sequence"/>
</dbReference>
<organism evidence="3 4">
    <name type="scientific">Pseudonocardia ailaonensis</name>
    <dbReference type="NCBI Taxonomy" id="367279"/>
    <lineage>
        <taxon>Bacteria</taxon>
        <taxon>Bacillati</taxon>
        <taxon>Actinomycetota</taxon>
        <taxon>Actinomycetes</taxon>
        <taxon>Pseudonocardiales</taxon>
        <taxon>Pseudonocardiaceae</taxon>
        <taxon>Pseudonocardia</taxon>
    </lineage>
</organism>
<evidence type="ECO:0000256" key="2">
    <source>
        <dbReference type="SAM" id="Phobius"/>
    </source>
</evidence>
<name>A0ABN2NIP3_9PSEU</name>
<protein>
    <submittedName>
        <fullName evidence="3">Uncharacterized protein</fullName>
    </submittedName>
</protein>
<reference evidence="3 4" key="1">
    <citation type="journal article" date="2019" name="Int. J. Syst. Evol. Microbiol.">
        <title>The Global Catalogue of Microorganisms (GCM) 10K type strain sequencing project: providing services to taxonomists for standard genome sequencing and annotation.</title>
        <authorList>
            <consortium name="The Broad Institute Genomics Platform"/>
            <consortium name="The Broad Institute Genome Sequencing Center for Infectious Disease"/>
            <person name="Wu L."/>
            <person name="Ma J."/>
        </authorList>
    </citation>
    <scope>NUCLEOTIDE SEQUENCE [LARGE SCALE GENOMIC DNA]</scope>
    <source>
        <strain evidence="3 4">JCM 16009</strain>
    </source>
</reference>
<evidence type="ECO:0000256" key="1">
    <source>
        <dbReference type="SAM" id="MobiDB-lite"/>
    </source>
</evidence>
<accession>A0ABN2NIP3</accession>
<proteinExistence type="predicted"/>